<evidence type="ECO:0000256" key="5">
    <source>
        <dbReference type="SAM" id="MobiDB-lite"/>
    </source>
</evidence>
<evidence type="ECO:0000256" key="1">
    <source>
        <dbReference type="ARBA" id="ARBA00004167"/>
    </source>
</evidence>
<sequence>MKWRGRRTSSNIEDRRGAGMRAGRGRMPRMVRVGGGRAGGLGAIAVVLLGLYFGVDLTPLLTGGAIVAPQEEVAAAPPPSDDPRAQFVGVVLADTEEIWSGIFTGMDLRYRPPNLVLFDGQTRSACGYASAATGPFYCPGDRKAYLDLDFFRVLERELGAKGDFAAAYVIAHEVAHHVQNELGILPEVSRLRAAAGTTEANQLSVRLELQADCLSGVWAHHAEARFGSLEPGDIDEALGAASRIGDDALQRRAGGVVVPDSFTHGTSAQRVRWFRAGFESGNPNSCDTFAAGRL</sequence>
<dbReference type="PANTHER" id="PTHR30168">
    <property type="entry name" value="PUTATIVE MEMBRANE PROTEIN YPFJ"/>
    <property type="match status" value="1"/>
</dbReference>
<reference evidence="7" key="1">
    <citation type="submission" date="2020-12" db="EMBL/GenBank/DDBJ databases">
        <title>Bacterial taxonomy.</title>
        <authorList>
            <person name="Pan X."/>
        </authorList>
    </citation>
    <scope>NUCLEOTIDE SEQUENCE</scope>
    <source>
        <strain evidence="7">M0105</strain>
    </source>
</reference>
<evidence type="ECO:0000256" key="6">
    <source>
        <dbReference type="SAM" id="Phobius"/>
    </source>
</evidence>
<keyword evidence="4 6" id="KW-0472">Membrane</keyword>
<dbReference type="RefSeq" id="WP_200607338.1">
    <property type="nucleotide sequence ID" value="NZ_JAEHHL010000001.1"/>
</dbReference>
<proteinExistence type="predicted"/>
<name>A0A8J7M6D6_9RHOB</name>
<comment type="subcellular location">
    <subcellularLocation>
        <location evidence="1">Membrane</location>
        <topology evidence="1">Single-pass membrane protein</topology>
    </subcellularLocation>
</comment>
<dbReference type="AlphaFoldDB" id="A0A8J7M6D6"/>
<feature type="transmembrane region" description="Helical" evidence="6">
    <location>
        <begin position="34"/>
        <end position="55"/>
    </location>
</feature>
<dbReference type="Pfam" id="PF04228">
    <property type="entry name" value="Zn_peptidase"/>
    <property type="match status" value="1"/>
</dbReference>
<dbReference type="InterPro" id="IPR007343">
    <property type="entry name" value="Uncharacterised_pept_Zn_put"/>
</dbReference>
<organism evidence="7 8">
    <name type="scientific">Thermohalobaculum xanthum</name>
    <dbReference type="NCBI Taxonomy" id="2753746"/>
    <lineage>
        <taxon>Bacteria</taxon>
        <taxon>Pseudomonadati</taxon>
        <taxon>Pseudomonadota</taxon>
        <taxon>Alphaproteobacteria</taxon>
        <taxon>Rhodobacterales</taxon>
        <taxon>Paracoccaceae</taxon>
        <taxon>Thermohalobaculum</taxon>
    </lineage>
</organism>
<keyword evidence="3 6" id="KW-1133">Transmembrane helix</keyword>
<accession>A0A8J7M6D6</accession>
<dbReference type="Proteomes" id="UP000655420">
    <property type="component" value="Unassembled WGS sequence"/>
</dbReference>
<feature type="region of interest" description="Disordered" evidence="5">
    <location>
        <begin position="1"/>
        <end position="25"/>
    </location>
</feature>
<protein>
    <submittedName>
        <fullName evidence="7">Neutral zinc metallopeptidase</fullName>
    </submittedName>
</protein>
<evidence type="ECO:0000313" key="8">
    <source>
        <dbReference type="Proteomes" id="UP000655420"/>
    </source>
</evidence>
<evidence type="ECO:0000256" key="2">
    <source>
        <dbReference type="ARBA" id="ARBA00022692"/>
    </source>
</evidence>
<keyword evidence="8" id="KW-1185">Reference proteome</keyword>
<evidence type="ECO:0000313" key="7">
    <source>
        <dbReference type="EMBL" id="MBK0398349.1"/>
    </source>
</evidence>
<gene>
    <name evidence="7" type="ORF">H0I76_04030</name>
</gene>
<keyword evidence="2 6" id="KW-0812">Transmembrane</keyword>
<dbReference type="EMBL" id="JAEHHL010000001">
    <property type="protein sequence ID" value="MBK0398349.1"/>
    <property type="molecule type" value="Genomic_DNA"/>
</dbReference>
<dbReference type="PANTHER" id="PTHR30168:SF0">
    <property type="entry name" value="INNER MEMBRANE PROTEIN"/>
    <property type="match status" value="1"/>
</dbReference>
<dbReference type="GO" id="GO:0016020">
    <property type="term" value="C:membrane"/>
    <property type="evidence" value="ECO:0007669"/>
    <property type="project" value="UniProtKB-SubCell"/>
</dbReference>
<evidence type="ECO:0000256" key="4">
    <source>
        <dbReference type="ARBA" id="ARBA00023136"/>
    </source>
</evidence>
<comment type="caution">
    <text evidence="7">The sequence shown here is derived from an EMBL/GenBank/DDBJ whole genome shotgun (WGS) entry which is preliminary data.</text>
</comment>
<evidence type="ECO:0000256" key="3">
    <source>
        <dbReference type="ARBA" id="ARBA00022989"/>
    </source>
</evidence>